<reference evidence="10 11" key="1">
    <citation type="submission" date="2007-03" db="EMBL/GenBank/DDBJ databases">
        <title>Complete sequence of Desulfotomaculum reducens MI-1.</title>
        <authorList>
            <consortium name="US DOE Joint Genome Institute"/>
            <person name="Copeland A."/>
            <person name="Lucas S."/>
            <person name="Lapidus A."/>
            <person name="Barry K."/>
            <person name="Detter J.C."/>
            <person name="Glavina del Rio T."/>
            <person name="Hammon N."/>
            <person name="Israni S."/>
            <person name="Dalin E."/>
            <person name="Tice H."/>
            <person name="Pitluck S."/>
            <person name="Sims D."/>
            <person name="Brettin T."/>
            <person name="Bruce D."/>
            <person name="Han C."/>
            <person name="Tapia R."/>
            <person name="Schmutz J."/>
            <person name="Larimer F."/>
            <person name="Land M."/>
            <person name="Hauser L."/>
            <person name="Kyrpides N."/>
            <person name="Kim E."/>
            <person name="Tebo B.M."/>
            <person name="Richardson P."/>
        </authorList>
    </citation>
    <scope>NUCLEOTIDE SEQUENCE [LARGE SCALE GENOMIC DNA]</scope>
    <source>
        <strain evidence="10 11">MI-1</strain>
    </source>
</reference>
<proteinExistence type="inferred from homology"/>
<evidence type="ECO:0000313" key="11">
    <source>
        <dbReference type="Proteomes" id="UP000001556"/>
    </source>
</evidence>
<keyword evidence="4" id="KW-0004">4Fe-4S</keyword>
<comment type="subcellular location">
    <subcellularLocation>
        <location evidence="2">Cell envelope</location>
    </subcellularLocation>
</comment>
<dbReference type="PANTHER" id="PTHR43598">
    <property type="entry name" value="TUNGSTEN-CONTAINING FORMYLMETHANOFURAN DEHYDROGENASE 2 SUBUNIT B"/>
    <property type="match status" value="1"/>
</dbReference>
<evidence type="ECO:0000256" key="3">
    <source>
        <dbReference type="ARBA" id="ARBA00010312"/>
    </source>
</evidence>
<evidence type="ECO:0000259" key="9">
    <source>
        <dbReference type="Pfam" id="PF01568"/>
    </source>
</evidence>
<keyword evidence="4" id="KW-0411">Iron-sulfur</keyword>
<dbReference type="EC" id="1.2.1.2" evidence="10"/>
<dbReference type="InterPro" id="IPR006657">
    <property type="entry name" value="MoPterin_dinucl-bd_dom"/>
</dbReference>
<sequence>MTNHFVDYKNSDVFLMIGSNSAETHPQAMRWILKARDTRGAKLIVADPRLTKSASMADLFVRHRPGTDIAFINGIMKYVIENELYHKEYVISYTNASYLINPDFKFKDGVFSGFNMKDGKASYDTTSWQYQKEGEDIKKDPTLQDPHCVFQILKRHVSRYDIKTVSRITGVPEDQFKKVCEIYSTTGKPGKAGNVIYAMGITQHTHGSQNARALCVLQLLLGNIGIPGGGVNAQRGESNVQGSTDMAMLNHLLPGYIGMIYAGKHNTLKDYLEKEVPKTGYWSNKGKFLVSLLKAWYGGKATKENDFGYDFVPKHDGKNRTHMGIFDELSKGTVKGMFAWGQNPAVGGPSAYQERKAMEKLDWLVAVDLFETETAAFWHRPEADPTKINTEVFFLPAAMSYEKEGTVVNSGRWAQFRYKAVNPPGEAKSDLWIADKLFKAVKKEYQSGGKFPDAIMNMVWNYDQPGHDEPNIDKINVEINGYEVGSGKTLPSFAKLQDDGSTACGNWVYAGFWFEDKDAKVPAAKRRIKKDPTGLGLYPQFAFSWPANRRIVYNRCSMDAKGNPWHAEKTIIKWDALASKWVTYDVPDFGITKPGADPLGLPEVIPPEKSAANPFIMLDEGHGRLFAVKGVIDAPMPEHYEPVESPVRNIMSKQQNNPIFVKFKGDFEKVAGAANDKYPIIATTHRVVEHYQSGAVTRNCPTLAEASAHMFVNISPKLAQKLGVKMGDDVIVETPRAQITCKAAVNPVCLPLRVDGKELEVVGMPWCFGYQGVTSGATANDLTPSVGDPNTSIPEYKAFVVNIKKAGRGVF</sequence>
<dbReference type="InterPro" id="IPR006443">
    <property type="entry name" value="Formate-DH-alph_fdnG"/>
</dbReference>
<protein>
    <submittedName>
        <fullName evidence="10">Formate dehydrogenase alpha subunit</fullName>
        <ecNumber evidence="10">1.2.1.2</ecNumber>
    </submittedName>
</protein>
<dbReference type="SUPFAM" id="SSF50692">
    <property type="entry name" value="ADC-like"/>
    <property type="match status" value="1"/>
</dbReference>
<evidence type="ECO:0000256" key="6">
    <source>
        <dbReference type="ARBA" id="ARBA00022764"/>
    </source>
</evidence>
<dbReference type="GO" id="GO:0030313">
    <property type="term" value="C:cell envelope"/>
    <property type="evidence" value="ECO:0007669"/>
    <property type="project" value="UniProtKB-SubCell"/>
</dbReference>
<evidence type="ECO:0000259" key="8">
    <source>
        <dbReference type="Pfam" id="PF00384"/>
    </source>
</evidence>
<dbReference type="Pfam" id="PF00384">
    <property type="entry name" value="Molybdopterin"/>
    <property type="match status" value="1"/>
</dbReference>
<dbReference type="EMBL" id="CP000612">
    <property type="protein sequence ID" value="ABO49649.1"/>
    <property type="molecule type" value="Genomic_DNA"/>
</dbReference>
<dbReference type="Gene3D" id="3.40.50.740">
    <property type="match status" value="1"/>
</dbReference>
<dbReference type="PANTHER" id="PTHR43598:SF1">
    <property type="entry name" value="FORMATE DEHYDROGENASE-O MAJOR SUBUNIT"/>
    <property type="match status" value="1"/>
</dbReference>
<dbReference type="eggNOG" id="COG3383">
    <property type="taxonomic scope" value="Bacteria"/>
</dbReference>
<keyword evidence="7 10" id="KW-0560">Oxidoreductase</keyword>
<accession>A4J3J6</accession>
<dbReference type="GO" id="GO:0030151">
    <property type="term" value="F:molybdenum ion binding"/>
    <property type="evidence" value="ECO:0007669"/>
    <property type="project" value="TreeGrafter"/>
</dbReference>
<dbReference type="HOGENOM" id="CLU_000422_1_2_9"/>
<keyword evidence="4" id="KW-0408">Iron</keyword>
<dbReference type="GO" id="GO:0051539">
    <property type="term" value="F:4 iron, 4 sulfur cluster binding"/>
    <property type="evidence" value="ECO:0007669"/>
    <property type="project" value="UniProtKB-KW"/>
</dbReference>
<dbReference type="Pfam" id="PF01568">
    <property type="entry name" value="Molydop_binding"/>
    <property type="match status" value="1"/>
</dbReference>
<dbReference type="GO" id="GO:0047111">
    <property type="term" value="F:formate dehydrogenase (cytochrome-c-553) activity"/>
    <property type="evidence" value="ECO:0007669"/>
    <property type="project" value="InterPro"/>
</dbReference>
<feature type="domain" description="Molybdopterin oxidoreductase" evidence="8">
    <location>
        <begin position="1"/>
        <end position="439"/>
    </location>
</feature>
<name>A4J3J6_DESRM</name>
<dbReference type="InterPro" id="IPR006656">
    <property type="entry name" value="Mopterin_OxRdtase"/>
</dbReference>
<evidence type="ECO:0000256" key="1">
    <source>
        <dbReference type="ARBA" id="ARBA00001966"/>
    </source>
</evidence>
<dbReference type="GO" id="GO:0009055">
    <property type="term" value="F:electron transfer activity"/>
    <property type="evidence" value="ECO:0007669"/>
    <property type="project" value="InterPro"/>
</dbReference>
<evidence type="ECO:0000256" key="2">
    <source>
        <dbReference type="ARBA" id="ARBA00004196"/>
    </source>
</evidence>
<gene>
    <name evidence="10" type="ordered locus">Dred_1114</name>
</gene>
<dbReference type="eggNOG" id="COG0243">
    <property type="taxonomic scope" value="Bacteria"/>
</dbReference>
<dbReference type="Gene3D" id="3.40.228.10">
    <property type="entry name" value="Dimethylsulfoxide Reductase, domain 2"/>
    <property type="match status" value="2"/>
</dbReference>
<dbReference type="AlphaFoldDB" id="A4J3J6"/>
<dbReference type="KEGG" id="drm:Dred_1114"/>
<dbReference type="GO" id="GO:0043546">
    <property type="term" value="F:molybdopterin cofactor binding"/>
    <property type="evidence" value="ECO:0007669"/>
    <property type="project" value="InterPro"/>
</dbReference>
<comment type="cofactor">
    <cofactor evidence="1">
        <name>[4Fe-4S] cluster</name>
        <dbReference type="ChEBI" id="CHEBI:49883"/>
    </cofactor>
</comment>
<dbReference type="Proteomes" id="UP000001556">
    <property type="component" value="Chromosome"/>
</dbReference>
<keyword evidence="5" id="KW-0479">Metal-binding</keyword>
<dbReference type="InterPro" id="IPR009010">
    <property type="entry name" value="Asp_de-COase-like_dom_sf"/>
</dbReference>
<keyword evidence="6" id="KW-0574">Periplasm</keyword>
<organism evidence="10 11">
    <name type="scientific">Desulforamulus reducens (strain ATCC BAA-1160 / DSM 100696 / MI-1)</name>
    <name type="common">Desulfotomaculum reducens</name>
    <dbReference type="NCBI Taxonomy" id="349161"/>
    <lineage>
        <taxon>Bacteria</taxon>
        <taxon>Bacillati</taxon>
        <taxon>Bacillota</taxon>
        <taxon>Clostridia</taxon>
        <taxon>Eubacteriales</taxon>
        <taxon>Peptococcaceae</taxon>
        <taxon>Desulforamulus</taxon>
    </lineage>
</organism>
<dbReference type="GO" id="GO:0008863">
    <property type="term" value="F:formate dehydrogenase (NAD+) activity"/>
    <property type="evidence" value="ECO:0007669"/>
    <property type="project" value="InterPro"/>
</dbReference>
<evidence type="ECO:0000256" key="4">
    <source>
        <dbReference type="ARBA" id="ARBA00022485"/>
    </source>
</evidence>
<evidence type="ECO:0000256" key="5">
    <source>
        <dbReference type="ARBA" id="ARBA00022723"/>
    </source>
</evidence>
<keyword evidence="11" id="KW-1185">Reference proteome</keyword>
<dbReference type="Gene3D" id="2.40.40.20">
    <property type="match status" value="1"/>
</dbReference>
<dbReference type="STRING" id="349161.Dred_1114"/>
<dbReference type="NCBIfam" id="TIGR01553">
    <property type="entry name" value="formate-DH-alph"/>
    <property type="match status" value="1"/>
</dbReference>
<evidence type="ECO:0000256" key="7">
    <source>
        <dbReference type="ARBA" id="ARBA00023002"/>
    </source>
</evidence>
<evidence type="ECO:0000313" key="10">
    <source>
        <dbReference type="EMBL" id="ABO49649.1"/>
    </source>
</evidence>
<dbReference type="GO" id="GO:0009061">
    <property type="term" value="P:anaerobic respiration"/>
    <property type="evidence" value="ECO:0007669"/>
    <property type="project" value="TreeGrafter"/>
</dbReference>
<feature type="domain" description="Molybdopterin dinucleotide-binding" evidence="9">
    <location>
        <begin position="681"/>
        <end position="799"/>
    </location>
</feature>
<dbReference type="SUPFAM" id="SSF53706">
    <property type="entry name" value="Formate dehydrogenase/DMSO reductase, domains 1-3"/>
    <property type="match status" value="1"/>
</dbReference>
<comment type="similarity">
    <text evidence="3">Belongs to the prokaryotic molybdopterin-containing oxidoreductase family.</text>
</comment>